<keyword evidence="6" id="KW-0694">RNA-binding</keyword>
<dbReference type="AlphaFoldDB" id="T0Z5M6"/>
<evidence type="ECO:0000256" key="6">
    <source>
        <dbReference type="ARBA" id="ARBA00022884"/>
    </source>
</evidence>
<evidence type="ECO:0000256" key="4">
    <source>
        <dbReference type="ARBA" id="ARBA00022691"/>
    </source>
</evidence>
<protein>
    <recommendedName>
        <fullName evidence="7">tRNA (guanine(26)-N(2))-dimethyltransferase</fullName>
        <ecNumber evidence="7">2.1.1.216</ecNumber>
    </recommendedName>
</protein>
<accession>T0Z5M6</accession>
<dbReference type="Pfam" id="PF02005">
    <property type="entry name" value="TRM"/>
    <property type="match status" value="1"/>
</dbReference>
<keyword evidence="3 8" id="KW-0808">Transferase</keyword>
<dbReference type="Gene3D" id="3.40.50.150">
    <property type="entry name" value="Vaccinia Virus protein VP39"/>
    <property type="match status" value="1"/>
</dbReference>
<evidence type="ECO:0000256" key="1">
    <source>
        <dbReference type="ARBA" id="ARBA00022555"/>
    </source>
</evidence>
<feature type="non-terminal residue" evidence="8">
    <location>
        <position position="1"/>
    </location>
</feature>
<evidence type="ECO:0000313" key="8">
    <source>
        <dbReference type="EMBL" id="EQD40343.1"/>
    </source>
</evidence>
<keyword evidence="4" id="KW-0949">S-adenosyl-L-methionine</keyword>
<dbReference type="GO" id="GO:0160104">
    <property type="term" value="F:tRNA (guanine(26)-N2)-dimethyltransferase activity"/>
    <property type="evidence" value="ECO:0007669"/>
    <property type="project" value="UniProtKB-EC"/>
</dbReference>
<reference evidence="8" key="2">
    <citation type="journal article" date="2014" name="ISME J.">
        <title>Microbial stratification in low pH oxic and suboxic macroscopic growths along an acid mine drainage.</title>
        <authorList>
            <person name="Mendez-Garcia C."/>
            <person name="Mesa V."/>
            <person name="Sprenger R.R."/>
            <person name="Richter M."/>
            <person name="Diez M.S."/>
            <person name="Solano J."/>
            <person name="Bargiela R."/>
            <person name="Golyshina O.V."/>
            <person name="Manteca A."/>
            <person name="Ramos J.L."/>
            <person name="Gallego J.R."/>
            <person name="Llorente I."/>
            <person name="Martins Dos Santos V.A."/>
            <person name="Jensen O.N."/>
            <person name="Pelaez A.I."/>
            <person name="Sanchez J."/>
            <person name="Ferrer M."/>
        </authorList>
    </citation>
    <scope>NUCLEOTIDE SEQUENCE</scope>
</reference>
<dbReference type="GO" id="GO:0000049">
    <property type="term" value="F:tRNA binding"/>
    <property type="evidence" value="ECO:0007669"/>
    <property type="project" value="UniProtKB-KW"/>
</dbReference>
<dbReference type="EC" id="2.1.1.216" evidence="7"/>
<dbReference type="PROSITE" id="PS51626">
    <property type="entry name" value="SAM_MT_TRM1"/>
    <property type="match status" value="1"/>
</dbReference>
<dbReference type="Gene3D" id="3.30.56.70">
    <property type="entry name" value="N2,N2-dimethylguanosine tRNA methyltransferase, C-terminal domain"/>
    <property type="match status" value="1"/>
</dbReference>
<evidence type="ECO:0000256" key="2">
    <source>
        <dbReference type="ARBA" id="ARBA00022603"/>
    </source>
</evidence>
<dbReference type="InterPro" id="IPR002905">
    <property type="entry name" value="Trm1"/>
</dbReference>
<name>T0Z5M6_9ZZZZ</name>
<comment type="caution">
    <text evidence="8">The sequence shown here is derived from an EMBL/GenBank/DDBJ whole genome shotgun (WGS) entry which is preliminary data.</text>
</comment>
<keyword evidence="5" id="KW-0819">tRNA processing</keyword>
<evidence type="ECO:0000256" key="3">
    <source>
        <dbReference type="ARBA" id="ARBA00022679"/>
    </source>
</evidence>
<organism evidence="8">
    <name type="scientific">mine drainage metagenome</name>
    <dbReference type="NCBI Taxonomy" id="410659"/>
    <lineage>
        <taxon>unclassified sequences</taxon>
        <taxon>metagenomes</taxon>
        <taxon>ecological metagenomes</taxon>
    </lineage>
</organism>
<evidence type="ECO:0000256" key="7">
    <source>
        <dbReference type="ARBA" id="ARBA00039099"/>
    </source>
</evidence>
<gene>
    <name evidence="8" type="ORF">B2A_11061</name>
</gene>
<reference evidence="8" key="1">
    <citation type="submission" date="2013-08" db="EMBL/GenBank/DDBJ databases">
        <authorList>
            <person name="Mendez C."/>
            <person name="Richter M."/>
            <person name="Ferrer M."/>
            <person name="Sanchez J."/>
        </authorList>
    </citation>
    <scope>NUCLEOTIDE SEQUENCE</scope>
</reference>
<dbReference type="GO" id="GO:0002940">
    <property type="term" value="P:tRNA N2-guanine methylation"/>
    <property type="evidence" value="ECO:0007669"/>
    <property type="project" value="TreeGrafter"/>
</dbReference>
<evidence type="ECO:0000256" key="5">
    <source>
        <dbReference type="ARBA" id="ARBA00022694"/>
    </source>
</evidence>
<sequence>YVGITATDLSVLTGSYPEKTIRRYNSVIVKDTFKHEKGLRLLLGYAARRSAAMDRYIRPIVSFWNGHYYRSIFQVLAGSMGADTMLSRVRHVNLHDLIGTYYPSREEGPLWTGEIEDNSFLAKMGCPDGEGEKFLALIALLRNEDKSLFFTDLQDVARCTRSDVMGVAKATSILEDARANGFRTHFSPTGIKSNIQAIEVFRMLSDHSQRQKQ</sequence>
<keyword evidence="2 8" id="KW-0489">Methyltransferase</keyword>
<dbReference type="EMBL" id="AUZZ01007978">
    <property type="protein sequence ID" value="EQD40343.1"/>
    <property type="molecule type" value="Genomic_DNA"/>
</dbReference>
<dbReference type="InterPro" id="IPR029063">
    <property type="entry name" value="SAM-dependent_MTases_sf"/>
</dbReference>
<dbReference type="PANTHER" id="PTHR10631">
    <property type="entry name" value="N 2 ,N 2 -DIMETHYLGUANOSINE TRNA METHYLTRANSFERASE"/>
    <property type="match status" value="1"/>
</dbReference>
<dbReference type="SUPFAM" id="SSF53335">
    <property type="entry name" value="S-adenosyl-L-methionine-dependent methyltransferases"/>
    <property type="match status" value="1"/>
</dbReference>
<keyword evidence="1" id="KW-0820">tRNA-binding</keyword>
<proteinExistence type="predicted"/>
<dbReference type="InterPro" id="IPR042296">
    <property type="entry name" value="tRNA_met_Trm1_C"/>
</dbReference>
<dbReference type="PANTHER" id="PTHR10631:SF3">
    <property type="entry name" value="TRNA (GUANINE(26)-N(2))-DIMETHYLTRANSFERASE"/>
    <property type="match status" value="1"/>
</dbReference>